<feature type="modified residue" description="N6-(pyridoxal phosphate)lysine" evidence="3">
    <location>
        <position position="205"/>
    </location>
</feature>
<dbReference type="RefSeq" id="WP_123879358.1">
    <property type="nucleotide sequence ID" value="NZ_RPFZ01000001.1"/>
</dbReference>
<organism evidence="6 7">
    <name type="scientific">Aurantiacibacter spongiae</name>
    <dbReference type="NCBI Taxonomy" id="2488860"/>
    <lineage>
        <taxon>Bacteria</taxon>
        <taxon>Pseudomonadati</taxon>
        <taxon>Pseudomonadota</taxon>
        <taxon>Alphaproteobacteria</taxon>
        <taxon>Sphingomonadales</taxon>
        <taxon>Erythrobacteraceae</taxon>
        <taxon>Aurantiacibacter</taxon>
    </lineage>
</organism>
<evidence type="ECO:0000256" key="4">
    <source>
        <dbReference type="RuleBase" id="RU004508"/>
    </source>
</evidence>
<protein>
    <submittedName>
        <fullName evidence="6">DegT/DnrJ/EryC1/StrS aminotransferase family protein</fullName>
    </submittedName>
</protein>
<dbReference type="EMBL" id="RPFZ01000001">
    <property type="protein sequence ID" value="RPF71170.1"/>
    <property type="molecule type" value="Genomic_DNA"/>
</dbReference>
<comment type="similarity">
    <text evidence="1 4">Belongs to the DegT/DnrJ/EryC1 family.</text>
</comment>
<feature type="region of interest" description="Disordered" evidence="5">
    <location>
        <begin position="1"/>
        <end position="29"/>
    </location>
</feature>
<dbReference type="InterPro" id="IPR015421">
    <property type="entry name" value="PyrdxlP-dep_Trfase_major"/>
</dbReference>
<dbReference type="Gene3D" id="3.90.1150.10">
    <property type="entry name" value="Aspartate Aminotransferase, domain 1"/>
    <property type="match status" value="1"/>
</dbReference>
<dbReference type="PIRSF" id="PIRSF000390">
    <property type="entry name" value="PLP_StrS"/>
    <property type="match status" value="1"/>
</dbReference>
<dbReference type="Gene3D" id="3.40.640.10">
    <property type="entry name" value="Type I PLP-dependent aspartate aminotransferase-like (Major domain)"/>
    <property type="match status" value="1"/>
</dbReference>
<dbReference type="InterPro" id="IPR000653">
    <property type="entry name" value="DegT/StrS_aminotransferase"/>
</dbReference>
<dbReference type="Pfam" id="PF01041">
    <property type="entry name" value="DegT_DnrJ_EryC1"/>
    <property type="match status" value="1"/>
</dbReference>
<keyword evidence="3 4" id="KW-0663">Pyridoxal phosphate</keyword>
<keyword evidence="6" id="KW-0032">Aminotransferase</keyword>
<sequence length="415" mass="43811">MNGPASLRAAAPDDTAKSGPLDDPALRWPQFDDDERDAVAEVLATGRVNALVHGDCNRRFEKAFADYVGAPHAIALANGTLALELGLRALGIGPGDEVIVPARSFFASAAAVVAVGADPVFADIAADSQGMHAASARAMISSRTAAILCVHLGGFPCDMDALVALADEHDLFLIEDCAQAHGAEWRGCKVGSFGDAAAFSFCTDKIMSTGGEGGMLLLKDRDHWARAWAYKDHGKNPEKVFAAHGGTGFRYIHDSFGTNWRLTEMQAAIGEVQLAKLDGWLGRRRGNAAILAERLGADARLVVPPVPDHAAHAFYRFYVRLADGEGDATPVIAAMNARGLPAAAGSCPDMSLESAFADRPPPRDGDLATAHAVGRTAIALPVDHLLDASDMHRLADGLRDALDALEAQQEMRHAV</sequence>
<dbReference type="CDD" id="cd00616">
    <property type="entry name" value="AHBA_syn"/>
    <property type="match status" value="1"/>
</dbReference>
<accession>A0A3N5CUP8</accession>
<dbReference type="OrthoDB" id="9768668at2"/>
<dbReference type="AlphaFoldDB" id="A0A3N5CUP8"/>
<dbReference type="GO" id="GO:0008483">
    <property type="term" value="F:transaminase activity"/>
    <property type="evidence" value="ECO:0007669"/>
    <property type="project" value="UniProtKB-KW"/>
</dbReference>
<name>A0A3N5CUP8_9SPHN</name>
<dbReference type="PANTHER" id="PTHR30244">
    <property type="entry name" value="TRANSAMINASE"/>
    <property type="match status" value="1"/>
</dbReference>
<keyword evidence="6" id="KW-0808">Transferase</keyword>
<dbReference type="Proteomes" id="UP000275232">
    <property type="component" value="Unassembled WGS sequence"/>
</dbReference>
<evidence type="ECO:0000256" key="1">
    <source>
        <dbReference type="ARBA" id="ARBA00037999"/>
    </source>
</evidence>
<proteinExistence type="inferred from homology"/>
<evidence type="ECO:0000256" key="3">
    <source>
        <dbReference type="PIRSR" id="PIRSR000390-2"/>
    </source>
</evidence>
<dbReference type="InterPro" id="IPR015422">
    <property type="entry name" value="PyrdxlP-dep_Trfase_small"/>
</dbReference>
<dbReference type="PANTHER" id="PTHR30244:SF34">
    <property type="entry name" value="DTDP-4-AMINO-4,6-DIDEOXYGALACTOSE TRANSAMINASE"/>
    <property type="match status" value="1"/>
</dbReference>
<evidence type="ECO:0000256" key="5">
    <source>
        <dbReference type="SAM" id="MobiDB-lite"/>
    </source>
</evidence>
<comment type="caution">
    <text evidence="6">The sequence shown here is derived from an EMBL/GenBank/DDBJ whole genome shotgun (WGS) entry which is preliminary data.</text>
</comment>
<evidence type="ECO:0000313" key="7">
    <source>
        <dbReference type="Proteomes" id="UP000275232"/>
    </source>
</evidence>
<keyword evidence="7" id="KW-1185">Reference proteome</keyword>
<gene>
    <name evidence="6" type="ORF">EG799_05745</name>
</gene>
<dbReference type="SUPFAM" id="SSF53383">
    <property type="entry name" value="PLP-dependent transferases"/>
    <property type="match status" value="1"/>
</dbReference>
<reference evidence="6 7" key="1">
    <citation type="submission" date="2018-11" db="EMBL/GenBank/DDBJ databases">
        <title>Erythrobacter spongiae sp. nov., isolated from a marine sponge.</title>
        <authorList>
            <person name="Zhuang L."/>
            <person name="Luo L."/>
        </authorList>
    </citation>
    <scope>NUCLEOTIDE SEQUENCE [LARGE SCALE GENOMIC DNA]</scope>
    <source>
        <strain evidence="6 7">HN-E23</strain>
    </source>
</reference>
<dbReference type="GO" id="GO:0000271">
    <property type="term" value="P:polysaccharide biosynthetic process"/>
    <property type="evidence" value="ECO:0007669"/>
    <property type="project" value="TreeGrafter"/>
</dbReference>
<evidence type="ECO:0000313" key="6">
    <source>
        <dbReference type="EMBL" id="RPF71170.1"/>
    </source>
</evidence>
<dbReference type="InterPro" id="IPR015424">
    <property type="entry name" value="PyrdxlP-dep_Trfase"/>
</dbReference>
<feature type="active site" description="Proton acceptor" evidence="2">
    <location>
        <position position="205"/>
    </location>
</feature>
<evidence type="ECO:0000256" key="2">
    <source>
        <dbReference type="PIRSR" id="PIRSR000390-1"/>
    </source>
</evidence>
<dbReference type="GO" id="GO:0030170">
    <property type="term" value="F:pyridoxal phosphate binding"/>
    <property type="evidence" value="ECO:0007669"/>
    <property type="project" value="TreeGrafter"/>
</dbReference>